<keyword evidence="1" id="KW-0812">Transmembrane</keyword>
<dbReference type="KEGG" id="ela:UCREL1_4601"/>
<gene>
    <name evidence="2" type="ORF">UCREL1_4601</name>
</gene>
<sequence>MLVKIHVYDIPALVAGYGMAFGSLMPYFNTQQAILAFGFPSRVADSPGAGSLISIYAVRNSVLGSLILFFYFRRHFRAVDTVLAFTGILTGVVDSYAVWKEGSRKKAASRLGYSWFIGAWGLAGMTAAARRGRY</sequence>
<dbReference type="OrthoDB" id="2989864at2759"/>
<keyword evidence="3" id="KW-1185">Reference proteome</keyword>
<keyword evidence="1" id="KW-0472">Membrane</keyword>
<feature type="transmembrane region" description="Helical" evidence="1">
    <location>
        <begin position="48"/>
        <end position="72"/>
    </location>
</feature>
<evidence type="ECO:0000313" key="2">
    <source>
        <dbReference type="EMBL" id="EMR68384.1"/>
    </source>
</evidence>
<dbReference type="InterPro" id="IPR025363">
    <property type="entry name" value="DUF4267"/>
</dbReference>
<dbReference type="AlphaFoldDB" id="M7SPK3"/>
<evidence type="ECO:0000313" key="3">
    <source>
        <dbReference type="Proteomes" id="UP000012174"/>
    </source>
</evidence>
<dbReference type="OMA" id="MPFWNAA"/>
<dbReference type="Proteomes" id="UP000012174">
    <property type="component" value="Unassembled WGS sequence"/>
</dbReference>
<dbReference type="HOGENOM" id="CLU_125080_1_0_1"/>
<protein>
    <submittedName>
        <fullName evidence="2">Putative efflux pump antibiotic resistance protein</fullName>
    </submittedName>
</protein>
<accession>M7SPK3</accession>
<feature type="transmembrane region" description="Helical" evidence="1">
    <location>
        <begin position="111"/>
        <end position="129"/>
    </location>
</feature>
<dbReference type="Pfam" id="PF14087">
    <property type="entry name" value="DUF4267"/>
    <property type="match status" value="1"/>
</dbReference>
<name>M7SPK3_EUTLA</name>
<keyword evidence="1" id="KW-1133">Transmembrane helix</keyword>
<reference evidence="3" key="1">
    <citation type="journal article" date="2013" name="Genome Announc.">
        <title>Draft genome sequence of the grapevine dieback fungus Eutypa lata UCR-EL1.</title>
        <authorList>
            <person name="Blanco-Ulate B."/>
            <person name="Rolshausen P.E."/>
            <person name="Cantu D."/>
        </authorList>
    </citation>
    <scope>NUCLEOTIDE SEQUENCE [LARGE SCALE GENOMIC DNA]</scope>
    <source>
        <strain evidence="3">UCR-EL1</strain>
    </source>
</reference>
<evidence type="ECO:0000256" key="1">
    <source>
        <dbReference type="SAM" id="Phobius"/>
    </source>
</evidence>
<organism evidence="2 3">
    <name type="scientific">Eutypa lata (strain UCR-EL1)</name>
    <name type="common">Grapevine dieback disease fungus</name>
    <name type="synonym">Eutypa armeniacae</name>
    <dbReference type="NCBI Taxonomy" id="1287681"/>
    <lineage>
        <taxon>Eukaryota</taxon>
        <taxon>Fungi</taxon>
        <taxon>Dikarya</taxon>
        <taxon>Ascomycota</taxon>
        <taxon>Pezizomycotina</taxon>
        <taxon>Sordariomycetes</taxon>
        <taxon>Xylariomycetidae</taxon>
        <taxon>Xylariales</taxon>
        <taxon>Diatrypaceae</taxon>
        <taxon>Eutypa</taxon>
    </lineage>
</organism>
<feature type="transmembrane region" description="Helical" evidence="1">
    <location>
        <begin position="7"/>
        <end position="28"/>
    </location>
</feature>
<dbReference type="EMBL" id="KB706249">
    <property type="protein sequence ID" value="EMR68384.1"/>
    <property type="molecule type" value="Genomic_DNA"/>
</dbReference>
<proteinExistence type="predicted"/>